<dbReference type="Proteomes" id="UP001054902">
    <property type="component" value="Unassembled WGS sequence"/>
</dbReference>
<evidence type="ECO:0000313" key="4">
    <source>
        <dbReference type="Proteomes" id="UP001054902"/>
    </source>
</evidence>
<dbReference type="EMBL" id="BLLK01000019">
    <property type="protein sequence ID" value="GFH44277.1"/>
    <property type="molecule type" value="Genomic_DNA"/>
</dbReference>
<keyword evidence="4" id="KW-1185">Reference proteome</keyword>
<gene>
    <name evidence="3" type="ORF">CTEN210_00751</name>
</gene>
<comment type="caution">
    <text evidence="3">The sequence shown here is derived from an EMBL/GenBank/DDBJ whole genome shotgun (WGS) entry which is preliminary data.</text>
</comment>
<feature type="region of interest" description="Disordered" evidence="1">
    <location>
        <begin position="145"/>
        <end position="178"/>
    </location>
</feature>
<feature type="transmembrane region" description="Helical" evidence="2">
    <location>
        <begin position="9"/>
        <end position="26"/>
    </location>
</feature>
<evidence type="ECO:0000256" key="1">
    <source>
        <dbReference type="SAM" id="MobiDB-lite"/>
    </source>
</evidence>
<dbReference type="AlphaFoldDB" id="A0AAD3CDU8"/>
<keyword evidence="2" id="KW-0472">Membrane</keyword>
<feature type="compositionally biased region" description="Acidic residues" evidence="1">
    <location>
        <begin position="102"/>
        <end position="117"/>
    </location>
</feature>
<keyword evidence="2" id="KW-1133">Transmembrane helix</keyword>
<organism evidence="3 4">
    <name type="scientific">Chaetoceros tenuissimus</name>
    <dbReference type="NCBI Taxonomy" id="426638"/>
    <lineage>
        <taxon>Eukaryota</taxon>
        <taxon>Sar</taxon>
        <taxon>Stramenopiles</taxon>
        <taxon>Ochrophyta</taxon>
        <taxon>Bacillariophyta</taxon>
        <taxon>Coscinodiscophyceae</taxon>
        <taxon>Chaetocerotophycidae</taxon>
        <taxon>Chaetocerotales</taxon>
        <taxon>Chaetocerotaceae</taxon>
        <taxon>Chaetoceros</taxon>
    </lineage>
</organism>
<name>A0AAD3CDU8_9STRA</name>
<proteinExistence type="predicted"/>
<protein>
    <submittedName>
        <fullName evidence="3">Uncharacterized protein</fullName>
    </submittedName>
</protein>
<keyword evidence="2" id="KW-0812">Transmembrane</keyword>
<feature type="region of interest" description="Disordered" evidence="1">
    <location>
        <begin position="84"/>
        <end position="117"/>
    </location>
</feature>
<accession>A0AAD3CDU8</accession>
<evidence type="ECO:0000256" key="2">
    <source>
        <dbReference type="SAM" id="Phobius"/>
    </source>
</evidence>
<evidence type="ECO:0000313" key="3">
    <source>
        <dbReference type="EMBL" id="GFH44277.1"/>
    </source>
</evidence>
<reference evidence="3 4" key="1">
    <citation type="journal article" date="2021" name="Sci. Rep.">
        <title>The genome of the diatom Chaetoceros tenuissimus carries an ancient integrated fragment of an extant virus.</title>
        <authorList>
            <person name="Hongo Y."/>
            <person name="Kimura K."/>
            <person name="Takaki Y."/>
            <person name="Yoshida Y."/>
            <person name="Baba S."/>
            <person name="Kobayashi G."/>
            <person name="Nagasaki K."/>
            <person name="Hano T."/>
            <person name="Tomaru Y."/>
        </authorList>
    </citation>
    <scope>NUCLEOTIDE SEQUENCE [LARGE SCALE GENOMIC DNA]</scope>
    <source>
        <strain evidence="3 4">NIES-3715</strain>
    </source>
</reference>
<sequence>MIEAILKWLLYYCALPCAVVAFLQYISSKPRGTNTDAANQMNSEAECFQEKITLDISKVKQLKGQHKKSNSQPSLEQIASVNTFSSESEAQEDTSNARDAFENENDSDEEDYDCDSVDDDDEWRLRLLNDYYENDTDFLRPAAAEEESIGSLEPKESINGIKGSLNDDENDGNGVWRDFTSPEVAASVQVMAM</sequence>